<dbReference type="AlphaFoldDB" id="A0AAW1RQ82"/>
<dbReference type="Proteomes" id="UP001485043">
    <property type="component" value="Unassembled WGS sequence"/>
</dbReference>
<gene>
    <name evidence="5" type="ORF">WJX84_003804</name>
</gene>
<keyword evidence="6" id="KW-1185">Reference proteome</keyword>
<evidence type="ECO:0000313" key="5">
    <source>
        <dbReference type="EMBL" id="KAK9835928.1"/>
    </source>
</evidence>
<keyword evidence="3" id="KW-0539">Nucleus</keyword>
<evidence type="ECO:0000256" key="3">
    <source>
        <dbReference type="ARBA" id="ARBA00023242"/>
    </source>
</evidence>
<comment type="subcellular location">
    <subcellularLocation>
        <location evidence="1">Nucleus</location>
    </subcellularLocation>
</comment>
<name>A0AAW1RQ82_9CHLO</name>
<reference evidence="5 6" key="1">
    <citation type="journal article" date="2024" name="Nat. Commun.">
        <title>Phylogenomics reveals the evolutionary origins of lichenization in chlorophyte algae.</title>
        <authorList>
            <person name="Puginier C."/>
            <person name="Libourel C."/>
            <person name="Otte J."/>
            <person name="Skaloud P."/>
            <person name="Haon M."/>
            <person name="Grisel S."/>
            <person name="Petersen M."/>
            <person name="Berrin J.G."/>
            <person name="Delaux P.M."/>
            <person name="Dal Grande F."/>
            <person name="Keller J."/>
        </authorList>
    </citation>
    <scope>NUCLEOTIDE SEQUENCE [LARGE SCALE GENOMIC DNA]</scope>
    <source>
        <strain evidence="5 6">SAG 2523</strain>
    </source>
</reference>
<comment type="similarity">
    <text evidence="2">Belongs to the ESS2 family.</text>
</comment>
<protein>
    <submittedName>
        <fullName evidence="5">Uncharacterized protein</fullName>
    </submittedName>
</protein>
<evidence type="ECO:0000256" key="1">
    <source>
        <dbReference type="ARBA" id="ARBA00004123"/>
    </source>
</evidence>
<proteinExistence type="inferred from homology"/>
<dbReference type="InterPro" id="IPR019148">
    <property type="entry name" value="Nuclear_protein_DGCR14_ESS-2"/>
</dbReference>
<evidence type="ECO:0000256" key="2">
    <source>
        <dbReference type="ARBA" id="ARBA00009072"/>
    </source>
</evidence>
<feature type="compositionally biased region" description="Low complexity" evidence="4">
    <location>
        <begin position="444"/>
        <end position="454"/>
    </location>
</feature>
<feature type="region of interest" description="Disordered" evidence="4">
    <location>
        <begin position="252"/>
        <end position="292"/>
    </location>
</feature>
<comment type="caution">
    <text evidence="5">The sequence shown here is derived from an EMBL/GenBank/DDBJ whole genome shotgun (WGS) entry which is preliminary data.</text>
</comment>
<dbReference type="PANTHER" id="PTHR12940">
    <property type="entry name" value="ES-2 PROTEIN - RELATED"/>
    <property type="match status" value="1"/>
</dbReference>
<feature type="region of interest" description="Disordered" evidence="4">
    <location>
        <begin position="1"/>
        <end position="30"/>
    </location>
</feature>
<dbReference type="Pfam" id="PF09751">
    <property type="entry name" value="Es2"/>
    <property type="match status" value="1"/>
</dbReference>
<feature type="compositionally biased region" description="Polar residues" evidence="4">
    <location>
        <begin position="475"/>
        <end position="485"/>
    </location>
</feature>
<organism evidence="5 6">
    <name type="scientific">Apatococcus fuscideae</name>
    <dbReference type="NCBI Taxonomy" id="2026836"/>
    <lineage>
        <taxon>Eukaryota</taxon>
        <taxon>Viridiplantae</taxon>
        <taxon>Chlorophyta</taxon>
        <taxon>core chlorophytes</taxon>
        <taxon>Trebouxiophyceae</taxon>
        <taxon>Chlorellales</taxon>
        <taxon>Chlorellaceae</taxon>
        <taxon>Apatococcus</taxon>
    </lineage>
</organism>
<accession>A0AAW1RQ82</accession>
<dbReference type="EMBL" id="JALJOV010002046">
    <property type="protein sequence ID" value="KAK9835928.1"/>
    <property type="molecule type" value="Genomic_DNA"/>
</dbReference>
<evidence type="ECO:0000256" key="4">
    <source>
        <dbReference type="SAM" id="MobiDB-lite"/>
    </source>
</evidence>
<evidence type="ECO:0000313" key="6">
    <source>
        <dbReference type="Proteomes" id="UP001485043"/>
    </source>
</evidence>
<dbReference type="GO" id="GO:0071013">
    <property type="term" value="C:catalytic step 2 spliceosome"/>
    <property type="evidence" value="ECO:0007669"/>
    <property type="project" value="TreeGrafter"/>
</dbReference>
<feature type="region of interest" description="Disordered" evidence="4">
    <location>
        <begin position="373"/>
        <end position="494"/>
    </location>
</feature>
<sequence>MEVATRTSALSSHLMPPPPPQPSRASSVTVLDEDEWTEKIEGIIRRDYFPDLPKLENKLEWLQAVRSGDPENVRQAQLNIAQRRAGMKTPIGATPVHLVTPGASMLWAPQRQGTPAMTPRAATPGMTPGMYQQVAQHVASGSQAQDQCSTPDMSLDKFFQQHNSEDNASFTVIREGEAKRRRAQKPWLFTDKNPKLLEAPPAEEAGPHMLPAPHDDRPNLLISWPHTNKNALYYDSSQQAPLALTRDELAAQVQGPPRQISHSNTRIKSAEAQEQPGAGSMPEPAQQGKAAGAAVNRGYVATPSFTPGAGGESPLMTWGQIDGTPLRLDADDDIHVEVPTAGPQFKVPDAAKRDELGRDMAQRARHSLQRKIQARMRTPLHSPLSTPGAFGKSAAQTPMSPAARRLASSLHGRPHKPDSQLRASYKTPMRSRQPGTPVTVNEWASPMPMASPAPRFSQRPSEPPAAGKVPVKQPCKNSQPPSSSEHLTDDLLQL</sequence>
<dbReference type="PANTHER" id="PTHR12940:SF0">
    <property type="entry name" value="SPLICING FACTOR ESS-2 HOMOLOG"/>
    <property type="match status" value="1"/>
</dbReference>